<accession>A0A6J5LBW2</accession>
<reference evidence="1" key="1">
    <citation type="submission" date="2020-04" db="EMBL/GenBank/DDBJ databases">
        <authorList>
            <person name="Chiriac C."/>
            <person name="Salcher M."/>
            <person name="Ghai R."/>
            <person name="Kavagutti S V."/>
        </authorList>
    </citation>
    <scope>NUCLEOTIDE SEQUENCE</scope>
</reference>
<name>A0A6J5LBW2_9CAUD</name>
<dbReference type="EMBL" id="LR796245">
    <property type="protein sequence ID" value="CAB4130666.1"/>
    <property type="molecule type" value="Genomic_DNA"/>
</dbReference>
<evidence type="ECO:0000313" key="1">
    <source>
        <dbReference type="EMBL" id="CAB4130666.1"/>
    </source>
</evidence>
<organism evidence="1">
    <name type="scientific">uncultured Caudovirales phage</name>
    <dbReference type="NCBI Taxonomy" id="2100421"/>
    <lineage>
        <taxon>Viruses</taxon>
        <taxon>Duplodnaviria</taxon>
        <taxon>Heunggongvirae</taxon>
        <taxon>Uroviricota</taxon>
        <taxon>Caudoviricetes</taxon>
        <taxon>Peduoviridae</taxon>
        <taxon>Maltschvirus</taxon>
        <taxon>Maltschvirus maltsch</taxon>
    </lineage>
</organism>
<protein>
    <submittedName>
        <fullName evidence="1">Uncharacterized protein</fullName>
    </submittedName>
</protein>
<proteinExistence type="predicted"/>
<gene>
    <name evidence="1" type="ORF">UFOVP129_14</name>
</gene>
<sequence length="64" mass="7971">MKENFKNVTNSHVYRMLLCKIYEVDWNKSYGYRKARQYKTWKYNRKTQYICNAINNIQRSGTYF</sequence>